<evidence type="ECO:0000313" key="6">
    <source>
        <dbReference type="Proteomes" id="UP000193963"/>
    </source>
</evidence>
<keyword evidence="5" id="KW-0966">Cell projection</keyword>
<dbReference type="AlphaFoldDB" id="A0A1X6ZP76"/>
<dbReference type="SUPFAM" id="SSF64518">
    <property type="entry name" value="Phase 1 flagellin"/>
    <property type="match status" value="1"/>
</dbReference>
<dbReference type="Gene3D" id="1.20.1330.10">
    <property type="entry name" value="f41 fragment of flagellin, N-terminal domain"/>
    <property type="match status" value="1"/>
</dbReference>
<reference evidence="6" key="1">
    <citation type="submission" date="2017-03" db="EMBL/GenBank/DDBJ databases">
        <authorList>
            <person name="Rodrigo-Torres L."/>
            <person name="Arahal R.D."/>
            <person name="Lucena T."/>
        </authorList>
    </citation>
    <scope>NUCLEOTIDE SEQUENCE [LARGE SCALE GENOMIC DNA]</scope>
    <source>
        <strain evidence="6">CECT 7751</strain>
    </source>
</reference>
<name>A0A1X6ZP76_9RHOB</name>
<comment type="subcellular location">
    <subcellularLocation>
        <location evidence="1">Bacterial flagellum</location>
    </subcellularLocation>
</comment>
<dbReference type="InterPro" id="IPR001492">
    <property type="entry name" value="Flagellin"/>
</dbReference>
<evidence type="ECO:0000256" key="3">
    <source>
        <dbReference type="ARBA" id="ARBA00023143"/>
    </source>
</evidence>
<dbReference type="PANTHER" id="PTHR42792">
    <property type="entry name" value="FLAGELLIN"/>
    <property type="match status" value="1"/>
</dbReference>
<evidence type="ECO:0000259" key="4">
    <source>
        <dbReference type="Pfam" id="PF00700"/>
    </source>
</evidence>
<dbReference type="Proteomes" id="UP000193963">
    <property type="component" value="Unassembled WGS sequence"/>
</dbReference>
<dbReference type="PANTHER" id="PTHR42792:SF1">
    <property type="entry name" value="FLAGELLAR HOOK-ASSOCIATED PROTEIN 3"/>
    <property type="match status" value="1"/>
</dbReference>
<dbReference type="GO" id="GO:0005198">
    <property type="term" value="F:structural molecule activity"/>
    <property type="evidence" value="ECO:0007669"/>
    <property type="project" value="InterPro"/>
</dbReference>
<dbReference type="EMBL" id="FWFN01000005">
    <property type="protein sequence ID" value="SLN57463.1"/>
    <property type="molecule type" value="Genomic_DNA"/>
</dbReference>
<keyword evidence="6" id="KW-1185">Reference proteome</keyword>
<evidence type="ECO:0000313" key="5">
    <source>
        <dbReference type="EMBL" id="SLN57463.1"/>
    </source>
</evidence>
<accession>A0A1X6ZP76</accession>
<dbReference type="OrthoDB" id="7312911at2"/>
<keyword evidence="5" id="KW-0282">Flagellum</keyword>
<dbReference type="RefSeq" id="WP_085888901.1">
    <property type="nucleotide sequence ID" value="NZ_FWFN01000005.1"/>
</dbReference>
<protein>
    <submittedName>
        <fullName evidence="5">Flagellar hook-associated protein FlgL</fullName>
    </submittedName>
</protein>
<proteinExistence type="inferred from homology"/>
<evidence type="ECO:0000256" key="1">
    <source>
        <dbReference type="ARBA" id="ARBA00004365"/>
    </source>
</evidence>
<dbReference type="GO" id="GO:0009288">
    <property type="term" value="C:bacterial-type flagellum"/>
    <property type="evidence" value="ECO:0007669"/>
    <property type="project" value="UniProtKB-SubCell"/>
</dbReference>
<keyword evidence="3" id="KW-0975">Bacterial flagellum</keyword>
<evidence type="ECO:0000256" key="2">
    <source>
        <dbReference type="ARBA" id="ARBA00005709"/>
    </source>
</evidence>
<dbReference type="Pfam" id="PF00700">
    <property type="entry name" value="Flagellin_C"/>
    <property type="match status" value="1"/>
</dbReference>
<sequence>MPSPITIGDLAQSFMLRQQNTDLKSRMNQLSQELASGRTADVARHLSGSYSYLADVERNLTLIEGYDSAASEAILFTGTMQEVLDRYQTLATDLGSAALTAAGSFLDEAVIGASTRASEDMESMVNALNTTVAGRAIFSGIDSDTSPLISSEQILDELRTALAGQTDLAGVQGVLDTWFGPGGDFETVAYQGSTTSLRPFLLGEGETVDLDLRADDPGLRELMKHTAMAALASDPGLGFDSALQVEMMKAAGEGLSFQQEGIVQLRADLGYAQTRAEEASARVVSERAGYLIAQSELLAVDPYETATQLEDVQFQLEALYALTVKLSRLSLTDYLR</sequence>
<dbReference type="InterPro" id="IPR046358">
    <property type="entry name" value="Flagellin_C"/>
</dbReference>
<organism evidence="5 6">
    <name type="scientific">Pseudooceanicola marinus</name>
    <dbReference type="NCBI Taxonomy" id="396013"/>
    <lineage>
        <taxon>Bacteria</taxon>
        <taxon>Pseudomonadati</taxon>
        <taxon>Pseudomonadota</taxon>
        <taxon>Alphaproteobacteria</taxon>
        <taxon>Rhodobacterales</taxon>
        <taxon>Paracoccaceae</taxon>
        <taxon>Pseudooceanicola</taxon>
    </lineage>
</organism>
<feature type="domain" description="Flagellin C-terminal" evidence="4">
    <location>
        <begin position="262"/>
        <end position="335"/>
    </location>
</feature>
<keyword evidence="5" id="KW-0969">Cilium</keyword>
<gene>
    <name evidence="5" type="ORF">PSM7751_02882</name>
</gene>
<comment type="similarity">
    <text evidence="2">Belongs to the bacterial flagellin family.</text>
</comment>